<sequence length="60" mass="6873">YRVFEKKYFVDVPKGYDCIKCCGRYQPDVNKCKLVGSGVVVPTGKTVYDETLEDKTNFDI</sequence>
<dbReference type="OrthoDB" id="429950at2759"/>
<dbReference type="EMBL" id="CAJPVJ010033888">
    <property type="protein sequence ID" value="CAG2180822.1"/>
    <property type="molecule type" value="Genomic_DNA"/>
</dbReference>
<dbReference type="EMBL" id="OC948713">
    <property type="protein sequence ID" value="CAD7663685.1"/>
    <property type="molecule type" value="Genomic_DNA"/>
</dbReference>
<accession>A0A7R9QZV0</accession>
<dbReference type="Proteomes" id="UP000728032">
    <property type="component" value="Unassembled WGS sequence"/>
</dbReference>
<gene>
    <name evidence="1" type="ORF">ONB1V03_LOCUS20243</name>
</gene>
<reference evidence="1" key="1">
    <citation type="submission" date="2020-11" db="EMBL/GenBank/DDBJ databases">
        <authorList>
            <person name="Tran Van P."/>
        </authorList>
    </citation>
    <scope>NUCLEOTIDE SEQUENCE</scope>
</reference>
<feature type="non-terminal residue" evidence="1">
    <location>
        <position position="1"/>
    </location>
</feature>
<name>A0A7R9QZV0_9ACAR</name>
<evidence type="ECO:0000313" key="2">
    <source>
        <dbReference type="Proteomes" id="UP000728032"/>
    </source>
</evidence>
<organism evidence="1">
    <name type="scientific">Oppiella nova</name>
    <dbReference type="NCBI Taxonomy" id="334625"/>
    <lineage>
        <taxon>Eukaryota</taxon>
        <taxon>Metazoa</taxon>
        <taxon>Ecdysozoa</taxon>
        <taxon>Arthropoda</taxon>
        <taxon>Chelicerata</taxon>
        <taxon>Arachnida</taxon>
        <taxon>Acari</taxon>
        <taxon>Acariformes</taxon>
        <taxon>Sarcoptiformes</taxon>
        <taxon>Oribatida</taxon>
        <taxon>Brachypylina</taxon>
        <taxon>Oppioidea</taxon>
        <taxon>Oppiidae</taxon>
        <taxon>Oppiella</taxon>
    </lineage>
</organism>
<evidence type="ECO:0000313" key="1">
    <source>
        <dbReference type="EMBL" id="CAD7663685.1"/>
    </source>
</evidence>
<feature type="non-terminal residue" evidence="1">
    <location>
        <position position="60"/>
    </location>
</feature>
<dbReference type="AlphaFoldDB" id="A0A7R9QZV0"/>
<protein>
    <submittedName>
        <fullName evidence="1">Uncharacterized protein</fullName>
    </submittedName>
</protein>
<proteinExistence type="predicted"/>
<keyword evidence="2" id="KW-1185">Reference proteome</keyword>